<accession>A0A084VDG6</accession>
<proteinExistence type="predicted"/>
<reference evidence="3" key="2">
    <citation type="submission" date="2020-05" db="UniProtKB">
        <authorList>
            <consortium name="EnsemblMetazoa"/>
        </authorList>
    </citation>
    <scope>IDENTIFICATION</scope>
</reference>
<feature type="compositionally biased region" description="Polar residues" evidence="1">
    <location>
        <begin position="161"/>
        <end position="179"/>
    </location>
</feature>
<dbReference type="STRING" id="74873.A0A084VDG6"/>
<dbReference type="EnsemblMetazoa" id="ASIC003013-RA">
    <property type="protein sequence ID" value="ASIC003013-PA"/>
    <property type="gene ID" value="ASIC003013"/>
</dbReference>
<evidence type="ECO:0000313" key="3">
    <source>
        <dbReference type="EnsemblMetazoa" id="ASIC003013-PA"/>
    </source>
</evidence>
<reference evidence="2 4" key="1">
    <citation type="journal article" date="2014" name="BMC Genomics">
        <title>Genome sequence of Anopheles sinensis provides insight into genetics basis of mosquito competence for malaria parasites.</title>
        <authorList>
            <person name="Zhou D."/>
            <person name="Zhang D."/>
            <person name="Ding G."/>
            <person name="Shi L."/>
            <person name="Hou Q."/>
            <person name="Ye Y."/>
            <person name="Xu Y."/>
            <person name="Zhou H."/>
            <person name="Xiong C."/>
            <person name="Li S."/>
            <person name="Yu J."/>
            <person name="Hong S."/>
            <person name="Yu X."/>
            <person name="Zou P."/>
            <person name="Chen C."/>
            <person name="Chang X."/>
            <person name="Wang W."/>
            <person name="Lv Y."/>
            <person name="Sun Y."/>
            <person name="Ma L."/>
            <person name="Shen B."/>
            <person name="Zhu C."/>
        </authorList>
    </citation>
    <scope>NUCLEOTIDE SEQUENCE [LARGE SCALE GENOMIC DNA]</scope>
</reference>
<evidence type="ECO:0000256" key="1">
    <source>
        <dbReference type="SAM" id="MobiDB-lite"/>
    </source>
</evidence>
<dbReference type="VEuPathDB" id="VectorBase:ASIC003013"/>
<feature type="compositionally biased region" description="Basic and acidic residues" evidence="1">
    <location>
        <begin position="84"/>
        <end position="99"/>
    </location>
</feature>
<name>A0A084VDG6_ANOSI</name>
<feature type="region of interest" description="Disordered" evidence="1">
    <location>
        <begin position="150"/>
        <end position="199"/>
    </location>
</feature>
<dbReference type="AlphaFoldDB" id="A0A084VDG6"/>
<evidence type="ECO:0000313" key="2">
    <source>
        <dbReference type="EMBL" id="KFB36010.1"/>
    </source>
</evidence>
<sequence length="199" mass="22050">MAVCVVCLLCADHVPCKQHFGDEPSGREAGRGSHTGTHTVLGKAGHDQLLTDHQRQLAAAFDSVTAYRDQRDEHRIVKRHHHHGHDDVDHEHGEHDEQETEFNRLLKVKVDQFVKKIFTEFGNPETMTMGVKGFESMMQKLDMYRLVSDGGAKEGSEKSRAGSSTSLNLINGQNEQAQQADAFKDTIAGVGRGDDGSFK</sequence>
<dbReference type="Proteomes" id="UP000030765">
    <property type="component" value="Unassembled WGS sequence"/>
</dbReference>
<dbReference type="EMBL" id="ATLV01011335">
    <property type="status" value="NOT_ANNOTATED_CDS"/>
    <property type="molecule type" value="Genomic_DNA"/>
</dbReference>
<gene>
    <name evidence="2" type="ORF">ZHAS_00003013</name>
</gene>
<feature type="compositionally biased region" description="Basic and acidic residues" evidence="1">
    <location>
        <begin position="151"/>
        <end position="160"/>
    </location>
</feature>
<organism evidence="2">
    <name type="scientific">Anopheles sinensis</name>
    <name type="common">Mosquito</name>
    <dbReference type="NCBI Taxonomy" id="74873"/>
    <lineage>
        <taxon>Eukaryota</taxon>
        <taxon>Metazoa</taxon>
        <taxon>Ecdysozoa</taxon>
        <taxon>Arthropoda</taxon>
        <taxon>Hexapoda</taxon>
        <taxon>Insecta</taxon>
        <taxon>Pterygota</taxon>
        <taxon>Neoptera</taxon>
        <taxon>Endopterygota</taxon>
        <taxon>Diptera</taxon>
        <taxon>Nematocera</taxon>
        <taxon>Culicoidea</taxon>
        <taxon>Culicidae</taxon>
        <taxon>Anophelinae</taxon>
        <taxon>Anopheles</taxon>
    </lineage>
</organism>
<dbReference type="OrthoDB" id="10652797at2759"/>
<dbReference type="EMBL" id="KE524664">
    <property type="protein sequence ID" value="KFB36010.1"/>
    <property type="molecule type" value="Genomic_DNA"/>
</dbReference>
<protein>
    <submittedName>
        <fullName evidence="2">AGAP005405-PA-like protein</fullName>
    </submittedName>
</protein>
<feature type="region of interest" description="Disordered" evidence="1">
    <location>
        <begin position="21"/>
        <end position="40"/>
    </location>
</feature>
<dbReference type="VEuPathDB" id="VectorBase:ASIS013877"/>
<feature type="region of interest" description="Disordered" evidence="1">
    <location>
        <begin position="79"/>
        <end position="99"/>
    </location>
</feature>
<keyword evidence="4" id="KW-1185">Reference proteome</keyword>
<feature type="compositionally biased region" description="Basic and acidic residues" evidence="1">
    <location>
        <begin position="21"/>
        <end position="31"/>
    </location>
</feature>
<evidence type="ECO:0000313" key="4">
    <source>
        <dbReference type="Proteomes" id="UP000030765"/>
    </source>
</evidence>